<dbReference type="Pfam" id="PF00136">
    <property type="entry name" value="DNA_pol_B"/>
    <property type="match status" value="1"/>
</dbReference>
<evidence type="ECO:0000256" key="4">
    <source>
        <dbReference type="ARBA" id="ARBA00022932"/>
    </source>
</evidence>
<dbReference type="GO" id="GO:0003682">
    <property type="term" value="F:chromatin binding"/>
    <property type="evidence" value="ECO:0007669"/>
    <property type="project" value="TreeGrafter"/>
</dbReference>
<dbReference type="EC" id="2.7.7.7" evidence="1"/>
<evidence type="ECO:0000256" key="5">
    <source>
        <dbReference type="SAM" id="SignalP"/>
    </source>
</evidence>
<feature type="signal peptide" evidence="5">
    <location>
        <begin position="1"/>
        <end position="21"/>
    </location>
</feature>
<keyword evidence="8" id="KW-1185">Reference proteome</keyword>
<name>A0A5B7IXQ5_PORTR</name>
<dbReference type="GO" id="GO:0003887">
    <property type="term" value="F:DNA-directed DNA polymerase activity"/>
    <property type="evidence" value="ECO:0007669"/>
    <property type="project" value="UniProtKB-KW"/>
</dbReference>
<evidence type="ECO:0000313" key="7">
    <source>
        <dbReference type="EMBL" id="MPC84954.1"/>
    </source>
</evidence>
<keyword evidence="2" id="KW-0808">Transferase</keyword>
<keyword evidence="5" id="KW-0732">Signal</keyword>
<keyword evidence="4" id="KW-0239">DNA-directed DNA polymerase</keyword>
<proteinExistence type="predicted"/>
<evidence type="ECO:0000256" key="3">
    <source>
        <dbReference type="ARBA" id="ARBA00022695"/>
    </source>
</evidence>
<dbReference type="PANTHER" id="PTHR45861:SF1">
    <property type="entry name" value="DNA POLYMERASE ALPHA CATALYTIC SUBUNIT"/>
    <property type="match status" value="1"/>
</dbReference>
<protein>
    <recommendedName>
        <fullName evidence="1">DNA-directed DNA polymerase</fullName>
        <ecNumber evidence="1">2.7.7.7</ecNumber>
    </recommendedName>
</protein>
<dbReference type="GO" id="GO:0006273">
    <property type="term" value="P:lagging strand elongation"/>
    <property type="evidence" value="ECO:0007669"/>
    <property type="project" value="TreeGrafter"/>
</dbReference>
<dbReference type="GO" id="GO:0000166">
    <property type="term" value="F:nucleotide binding"/>
    <property type="evidence" value="ECO:0007669"/>
    <property type="project" value="InterPro"/>
</dbReference>
<dbReference type="GO" id="GO:1902975">
    <property type="term" value="P:mitotic DNA replication initiation"/>
    <property type="evidence" value="ECO:0007669"/>
    <property type="project" value="TreeGrafter"/>
</dbReference>
<feature type="chain" id="PRO_5022681173" description="DNA-directed DNA polymerase" evidence="5">
    <location>
        <begin position="22"/>
        <end position="72"/>
    </location>
</feature>
<dbReference type="GO" id="GO:0006272">
    <property type="term" value="P:leading strand elongation"/>
    <property type="evidence" value="ECO:0007669"/>
    <property type="project" value="TreeGrafter"/>
</dbReference>
<dbReference type="InterPro" id="IPR006134">
    <property type="entry name" value="DNA-dir_DNA_pol_B_multi_dom"/>
</dbReference>
<dbReference type="AlphaFoldDB" id="A0A5B7IXQ5"/>
<dbReference type="EMBL" id="VSRR010066917">
    <property type="protein sequence ID" value="MPC84954.1"/>
    <property type="molecule type" value="Genomic_DNA"/>
</dbReference>
<organism evidence="7 8">
    <name type="scientific">Portunus trituberculatus</name>
    <name type="common">Swimming crab</name>
    <name type="synonym">Neptunus trituberculatus</name>
    <dbReference type="NCBI Taxonomy" id="210409"/>
    <lineage>
        <taxon>Eukaryota</taxon>
        <taxon>Metazoa</taxon>
        <taxon>Ecdysozoa</taxon>
        <taxon>Arthropoda</taxon>
        <taxon>Crustacea</taxon>
        <taxon>Multicrustacea</taxon>
        <taxon>Malacostraca</taxon>
        <taxon>Eumalacostraca</taxon>
        <taxon>Eucarida</taxon>
        <taxon>Decapoda</taxon>
        <taxon>Pleocyemata</taxon>
        <taxon>Brachyura</taxon>
        <taxon>Eubrachyura</taxon>
        <taxon>Portunoidea</taxon>
        <taxon>Portunidae</taxon>
        <taxon>Portuninae</taxon>
        <taxon>Portunus</taxon>
    </lineage>
</organism>
<sequence>MFTSPLNIFLLGIGLEKLAITKTLTKRPEDYPDVKSLPHVQVALRVNAHGGKSLRQGDTVSYVICDVSVFIF</sequence>
<dbReference type="InterPro" id="IPR043502">
    <property type="entry name" value="DNA/RNA_pol_sf"/>
</dbReference>
<dbReference type="OrthoDB" id="6755010at2759"/>
<dbReference type="GO" id="GO:0003697">
    <property type="term" value="F:single-stranded DNA binding"/>
    <property type="evidence" value="ECO:0007669"/>
    <property type="project" value="TreeGrafter"/>
</dbReference>
<evidence type="ECO:0000259" key="6">
    <source>
        <dbReference type="Pfam" id="PF00136"/>
    </source>
</evidence>
<dbReference type="SUPFAM" id="SSF56672">
    <property type="entry name" value="DNA/RNA polymerases"/>
    <property type="match status" value="1"/>
</dbReference>
<dbReference type="GO" id="GO:0005658">
    <property type="term" value="C:alpha DNA polymerase:primase complex"/>
    <property type="evidence" value="ECO:0007669"/>
    <property type="project" value="TreeGrafter"/>
</dbReference>
<evidence type="ECO:0000256" key="1">
    <source>
        <dbReference type="ARBA" id="ARBA00012417"/>
    </source>
</evidence>
<gene>
    <name evidence="7" type="primary">POLA1</name>
    <name evidence="7" type="ORF">E2C01_079709</name>
</gene>
<dbReference type="PANTHER" id="PTHR45861">
    <property type="entry name" value="DNA POLYMERASE ALPHA CATALYTIC SUBUNIT"/>
    <property type="match status" value="1"/>
</dbReference>
<evidence type="ECO:0000256" key="2">
    <source>
        <dbReference type="ARBA" id="ARBA00022679"/>
    </source>
</evidence>
<dbReference type="GO" id="GO:0003688">
    <property type="term" value="F:DNA replication origin binding"/>
    <property type="evidence" value="ECO:0007669"/>
    <property type="project" value="TreeGrafter"/>
</dbReference>
<accession>A0A5B7IXQ5</accession>
<evidence type="ECO:0000313" key="8">
    <source>
        <dbReference type="Proteomes" id="UP000324222"/>
    </source>
</evidence>
<feature type="domain" description="DNA-directed DNA polymerase family B multifunctional" evidence="6">
    <location>
        <begin position="14"/>
        <end position="66"/>
    </location>
</feature>
<comment type="caution">
    <text evidence="7">The sequence shown here is derived from an EMBL/GenBank/DDBJ whole genome shotgun (WGS) entry which is preliminary data.</text>
</comment>
<reference evidence="7 8" key="1">
    <citation type="submission" date="2019-05" db="EMBL/GenBank/DDBJ databases">
        <title>Another draft genome of Portunus trituberculatus and its Hox gene families provides insights of decapod evolution.</title>
        <authorList>
            <person name="Jeong J.-H."/>
            <person name="Song I."/>
            <person name="Kim S."/>
            <person name="Choi T."/>
            <person name="Kim D."/>
            <person name="Ryu S."/>
            <person name="Kim W."/>
        </authorList>
    </citation>
    <scope>NUCLEOTIDE SEQUENCE [LARGE SCALE GENOMIC DNA]</scope>
    <source>
        <tissue evidence="7">Muscle</tissue>
    </source>
</reference>
<keyword evidence="3" id="KW-0548">Nucleotidyltransferase</keyword>
<dbReference type="Gene3D" id="3.40.1820.20">
    <property type="match status" value="1"/>
</dbReference>
<dbReference type="Proteomes" id="UP000324222">
    <property type="component" value="Unassembled WGS sequence"/>
</dbReference>